<keyword evidence="3" id="KW-1185">Reference proteome</keyword>
<dbReference type="AlphaFoldDB" id="A0A5N5WKZ0"/>
<accession>A0A5N5WKZ0</accession>
<gene>
    <name evidence="2" type="ORF">BDV29DRAFT_183710</name>
</gene>
<evidence type="ECO:0000313" key="3">
    <source>
        <dbReference type="Proteomes" id="UP000326565"/>
    </source>
</evidence>
<feature type="transmembrane region" description="Helical" evidence="1">
    <location>
        <begin position="56"/>
        <end position="78"/>
    </location>
</feature>
<evidence type="ECO:0000256" key="1">
    <source>
        <dbReference type="SAM" id="Phobius"/>
    </source>
</evidence>
<evidence type="ECO:0000313" key="2">
    <source>
        <dbReference type="EMBL" id="KAB8068949.1"/>
    </source>
</evidence>
<feature type="transmembrane region" description="Helical" evidence="1">
    <location>
        <begin position="12"/>
        <end position="36"/>
    </location>
</feature>
<protein>
    <submittedName>
        <fullName evidence="2">Uncharacterized protein</fullName>
    </submittedName>
</protein>
<reference evidence="2 3" key="1">
    <citation type="submission" date="2019-04" db="EMBL/GenBank/DDBJ databases">
        <title>Friends and foes A comparative genomics study of 23 Aspergillus species from section Flavi.</title>
        <authorList>
            <consortium name="DOE Joint Genome Institute"/>
            <person name="Kjaerbolling I."/>
            <person name="Vesth T."/>
            <person name="Frisvad J.C."/>
            <person name="Nybo J.L."/>
            <person name="Theobald S."/>
            <person name="Kildgaard S."/>
            <person name="Isbrandt T."/>
            <person name="Kuo A."/>
            <person name="Sato A."/>
            <person name="Lyhne E.K."/>
            <person name="Kogle M.E."/>
            <person name="Wiebenga A."/>
            <person name="Kun R.S."/>
            <person name="Lubbers R.J."/>
            <person name="Makela M.R."/>
            <person name="Barry K."/>
            <person name="Chovatia M."/>
            <person name="Clum A."/>
            <person name="Daum C."/>
            <person name="Haridas S."/>
            <person name="He G."/>
            <person name="LaButti K."/>
            <person name="Lipzen A."/>
            <person name="Mondo S."/>
            <person name="Riley R."/>
            <person name="Salamov A."/>
            <person name="Simmons B.A."/>
            <person name="Magnuson J.K."/>
            <person name="Henrissat B."/>
            <person name="Mortensen U.H."/>
            <person name="Larsen T.O."/>
            <person name="Devries R.P."/>
            <person name="Grigoriev I.V."/>
            <person name="Machida M."/>
            <person name="Baker S.E."/>
            <person name="Andersen M.R."/>
        </authorList>
    </citation>
    <scope>NUCLEOTIDE SEQUENCE [LARGE SCALE GENOMIC DNA]</scope>
    <source>
        <strain evidence="2 3">CBS 151.66</strain>
    </source>
</reference>
<keyword evidence="1" id="KW-0472">Membrane</keyword>
<dbReference type="Proteomes" id="UP000326565">
    <property type="component" value="Unassembled WGS sequence"/>
</dbReference>
<organism evidence="2 3">
    <name type="scientific">Aspergillus leporis</name>
    <dbReference type="NCBI Taxonomy" id="41062"/>
    <lineage>
        <taxon>Eukaryota</taxon>
        <taxon>Fungi</taxon>
        <taxon>Dikarya</taxon>
        <taxon>Ascomycota</taxon>
        <taxon>Pezizomycotina</taxon>
        <taxon>Eurotiomycetes</taxon>
        <taxon>Eurotiomycetidae</taxon>
        <taxon>Eurotiales</taxon>
        <taxon>Aspergillaceae</taxon>
        <taxon>Aspergillus</taxon>
        <taxon>Aspergillus subgen. Circumdati</taxon>
    </lineage>
</organism>
<proteinExistence type="predicted"/>
<keyword evidence="1" id="KW-1133">Transmembrane helix</keyword>
<sequence length="81" mass="9251">MDGFPRDIPQRVAWTIMIILGIYPVTPRILGVVAYAERQINNKTPDSAQNCHMPAYGSLLSARLISGVTYWGLLWRFIMER</sequence>
<name>A0A5N5WKZ0_9EURO</name>
<dbReference type="EMBL" id="ML732365">
    <property type="protein sequence ID" value="KAB8068949.1"/>
    <property type="molecule type" value="Genomic_DNA"/>
</dbReference>
<keyword evidence="1" id="KW-0812">Transmembrane</keyword>